<comment type="subunit">
    <text evidence="4">Homotrimer.</text>
</comment>
<dbReference type="InterPro" id="IPR000887">
    <property type="entry name" value="Aldlse_KDPG_KHG"/>
</dbReference>
<organism evidence="9 10">
    <name type="scientific">Anaeromicropila populeti</name>
    <dbReference type="NCBI Taxonomy" id="37658"/>
    <lineage>
        <taxon>Bacteria</taxon>
        <taxon>Bacillati</taxon>
        <taxon>Bacillota</taxon>
        <taxon>Clostridia</taxon>
        <taxon>Lachnospirales</taxon>
        <taxon>Lachnospiraceae</taxon>
        <taxon>Anaeromicropila</taxon>
    </lineage>
</organism>
<evidence type="ECO:0000313" key="9">
    <source>
        <dbReference type="EMBL" id="SFR63228.1"/>
    </source>
</evidence>
<dbReference type="SUPFAM" id="SSF51569">
    <property type="entry name" value="Aldolase"/>
    <property type="match status" value="1"/>
</dbReference>
<keyword evidence="6" id="KW-0456">Lyase</keyword>
<dbReference type="EC" id="4.1.2.14" evidence="5"/>
<proteinExistence type="inferred from homology"/>
<keyword evidence="7" id="KW-0704">Schiff base</keyword>
<dbReference type="PANTHER" id="PTHR30246:SF1">
    <property type="entry name" value="2-DEHYDRO-3-DEOXY-6-PHOSPHOGALACTONATE ALDOLASE-RELATED"/>
    <property type="match status" value="1"/>
</dbReference>
<dbReference type="Gene3D" id="3.20.20.70">
    <property type="entry name" value="Aldolase class I"/>
    <property type="match status" value="1"/>
</dbReference>
<dbReference type="AlphaFoldDB" id="A0A1I6I9A4"/>
<evidence type="ECO:0000313" key="10">
    <source>
        <dbReference type="Proteomes" id="UP000199659"/>
    </source>
</evidence>
<dbReference type="InterPro" id="IPR031337">
    <property type="entry name" value="KDPG/KHG_AS_1"/>
</dbReference>
<dbReference type="STRING" id="37658.SAMN05661086_00565"/>
<name>A0A1I6I9A4_9FIRM</name>
<dbReference type="NCBIfam" id="TIGR01182">
    <property type="entry name" value="eda"/>
    <property type="match status" value="1"/>
</dbReference>
<evidence type="ECO:0000256" key="4">
    <source>
        <dbReference type="ARBA" id="ARBA00011233"/>
    </source>
</evidence>
<evidence type="ECO:0000256" key="8">
    <source>
        <dbReference type="ARBA" id="ARBA00023277"/>
    </source>
</evidence>
<evidence type="ECO:0000256" key="2">
    <source>
        <dbReference type="ARBA" id="ARBA00004736"/>
    </source>
</evidence>
<reference evidence="9 10" key="1">
    <citation type="submission" date="2016-10" db="EMBL/GenBank/DDBJ databases">
        <authorList>
            <person name="de Groot N.N."/>
        </authorList>
    </citation>
    <scope>NUCLEOTIDE SEQUENCE [LARGE SCALE GENOMIC DNA]</scope>
    <source>
        <strain evidence="9 10">743A</strain>
    </source>
</reference>
<dbReference type="RefSeq" id="WP_092559182.1">
    <property type="nucleotide sequence ID" value="NZ_FOYZ01000002.1"/>
</dbReference>
<dbReference type="InterPro" id="IPR013785">
    <property type="entry name" value="Aldolase_TIM"/>
</dbReference>
<dbReference type="PANTHER" id="PTHR30246">
    <property type="entry name" value="2-KETO-3-DEOXY-6-PHOSPHOGLUCONATE ALDOLASE"/>
    <property type="match status" value="1"/>
</dbReference>
<keyword evidence="10" id="KW-1185">Reference proteome</keyword>
<dbReference type="EMBL" id="FOYZ01000002">
    <property type="protein sequence ID" value="SFR63228.1"/>
    <property type="molecule type" value="Genomic_DNA"/>
</dbReference>
<dbReference type="GO" id="GO:0008675">
    <property type="term" value="F:2-dehydro-3-deoxy-phosphogluconate aldolase activity"/>
    <property type="evidence" value="ECO:0007669"/>
    <property type="project" value="UniProtKB-EC"/>
</dbReference>
<comment type="catalytic activity">
    <reaction evidence="1">
        <text>2-dehydro-3-deoxy-6-phospho-D-gluconate = D-glyceraldehyde 3-phosphate + pyruvate</text>
        <dbReference type="Rhea" id="RHEA:17089"/>
        <dbReference type="ChEBI" id="CHEBI:15361"/>
        <dbReference type="ChEBI" id="CHEBI:57569"/>
        <dbReference type="ChEBI" id="CHEBI:59776"/>
        <dbReference type="EC" id="4.1.2.14"/>
    </reaction>
</comment>
<protein>
    <recommendedName>
        <fullName evidence="5">2-dehydro-3-deoxy-phosphogluconate aldolase</fullName>
        <ecNumber evidence="5">4.1.2.14</ecNumber>
    </recommendedName>
</protein>
<evidence type="ECO:0000256" key="5">
    <source>
        <dbReference type="ARBA" id="ARBA00013063"/>
    </source>
</evidence>
<dbReference type="PROSITE" id="PS00159">
    <property type="entry name" value="ALDOLASE_KDPG_KHG_1"/>
    <property type="match status" value="1"/>
</dbReference>
<dbReference type="InterPro" id="IPR031338">
    <property type="entry name" value="KDPG/KHG_AS_2"/>
</dbReference>
<evidence type="ECO:0000256" key="3">
    <source>
        <dbReference type="ARBA" id="ARBA00006906"/>
    </source>
</evidence>
<accession>A0A1I6I9A4</accession>
<dbReference type="Pfam" id="PF01081">
    <property type="entry name" value="Aldolase"/>
    <property type="match status" value="1"/>
</dbReference>
<evidence type="ECO:0000256" key="1">
    <source>
        <dbReference type="ARBA" id="ARBA00000654"/>
    </source>
</evidence>
<dbReference type="Proteomes" id="UP000199659">
    <property type="component" value="Unassembled WGS sequence"/>
</dbReference>
<dbReference type="OrthoDB" id="9802667at2"/>
<keyword evidence="8" id="KW-0119">Carbohydrate metabolism</keyword>
<gene>
    <name evidence="9" type="ORF">SAMN05661086_00565</name>
</gene>
<dbReference type="CDD" id="cd00452">
    <property type="entry name" value="KDPG_aldolase"/>
    <property type="match status" value="1"/>
</dbReference>
<comment type="similarity">
    <text evidence="3">Belongs to the KHG/KDPG aldolase family.</text>
</comment>
<dbReference type="NCBIfam" id="NF004325">
    <property type="entry name" value="PRK05718.1"/>
    <property type="match status" value="1"/>
</dbReference>
<evidence type="ECO:0000256" key="7">
    <source>
        <dbReference type="ARBA" id="ARBA00023270"/>
    </source>
</evidence>
<evidence type="ECO:0000256" key="6">
    <source>
        <dbReference type="ARBA" id="ARBA00023239"/>
    </source>
</evidence>
<dbReference type="PROSITE" id="PS00160">
    <property type="entry name" value="ALDOLASE_KDPG_KHG_2"/>
    <property type="match status" value="1"/>
</dbReference>
<sequence length="320" mass="34566">MSNILDTISKIGIVPVIAIDKVEDAKPLAKALCDGGLPCAEVTFRTEAAAEAIKVMATEFPEMVVGAGTVLTTDQVDEAWEAGAKFIVSPGLNPKIVKYCVEKNIPIVPGCANPSDIEQAIEQGLKTVKFFPAEAAGGLNMLKAMSAPYNKMTFMPTGGINAKNIVEYLSFAPIIACGGSWMVDKAMINAKEFDKITELTKEAVKTMLGFEMKHVGINMPSEEEADKVASDFESLFGFHKKVGNSSIFAGSEVEVMKTPYLGANGHIAIATNFIERAMYHLEQKGYVFDMETAKYDAKGKLAAVYLKDEFGGFAIHLLQK</sequence>
<comment type="pathway">
    <text evidence="2">Carbohydrate acid metabolism; 2-dehydro-3-deoxy-D-gluconate degradation; D-glyceraldehyde 3-phosphate and pyruvate from 2-dehydro-3-deoxy-D-gluconate: step 2/2.</text>
</comment>